<comment type="subcellular location">
    <subcellularLocation>
        <location evidence="1">Cell surface</location>
    </subcellularLocation>
</comment>
<protein>
    <recommendedName>
        <fullName evidence="5">Prepilin-type N-terminal cleavage/methylation domain-containing protein</fullName>
    </recommendedName>
</protein>
<feature type="transmembrane region" description="Helical" evidence="3">
    <location>
        <begin position="21"/>
        <end position="45"/>
    </location>
</feature>
<keyword evidence="3" id="KW-0812">Transmembrane</keyword>
<dbReference type="GO" id="GO:0009986">
    <property type="term" value="C:cell surface"/>
    <property type="evidence" value="ECO:0007669"/>
    <property type="project" value="UniProtKB-SubCell"/>
</dbReference>
<keyword evidence="3" id="KW-0472">Membrane</keyword>
<sequence>MECTQKGETKMLKNVMKDERGLSLVELLAVVVIMAIIAGIGAVAISNVIQKNREDAGISNVQSLMSSANLYQMSETGDDAIGKKSPAVTAADLETKNYITQIGFLKTGTDVTFHTTSKGNILITVAADTLTAGSKGSKKLDHVNEKEVAELTRDQLWKDGLTGAETAAP</sequence>
<gene>
    <name evidence="4" type="ORF">A5889_002036</name>
</gene>
<evidence type="ECO:0000256" key="1">
    <source>
        <dbReference type="ARBA" id="ARBA00004241"/>
    </source>
</evidence>
<dbReference type="GO" id="GO:0030420">
    <property type="term" value="P:establishment of competence for transformation"/>
    <property type="evidence" value="ECO:0007669"/>
    <property type="project" value="UniProtKB-KW"/>
</dbReference>
<dbReference type="EMBL" id="NIBQ01000002">
    <property type="protein sequence ID" value="OUZ33325.1"/>
    <property type="molecule type" value="Genomic_DNA"/>
</dbReference>
<dbReference type="Pfam" id="PF07963">
    <property type="entry name" value="N_methyl"/>
    <property type="match status" value="1"/>
</dbReference>
<reference evidence="4" key="1">
    <citation type="submission" date="2017-05" db="EMBL/GenBank/DDBJ databases">
        <title>The Genome Sequence of Enterococcus sp. 9D6_DIV0238.</title>
        <authorList>
            <consortium name="The Broad Institute Genomics Platform"/>
            <consortium name="The Broad Institute Genomic Center for Infectious Diseases"/>
            <person name="Earl A."/>
            <person name="Manson A."/>
            <person name="Schwartman J."/>
            <person name="Gilmore M."/>
            <person name="Abouelleil A."/>
            <person name="Cao P."/>
            <person name="Chapman S."/>
            <person name="Cusick C."/>
            <person name="Shea T."/>
            <person name="Young S."/>
            <person name="Neafsey D."/>
            <person name="Nusbaum C."/>
            <person name="Birren B."/>
        </authorList>
    </citation>
    <scope>NUCLEOTIDE SEQUENCE [LARGE SCALE GENOMIC DNA]</scope>
    <source>
        <strain evidence="4">9D6_DIV0238</strain>
    </source>
</reference>
<organism evidence="4">
    <name type="scientific">Candidatus Enterococcus dunnyi</name>
    <dbReference type="NCBI Taxonomy" id="1834192"/>
    <lineage>
        <taxon>Bacteria</taxon>
        <taxon>Bacillati</taxon>
        <taxon>Bacillota</taxon>
        <taxon>Bacilli</taxon>
        <taxon>Lactobacillales</taxon>
        <taxon>Enterococcaceae</taxon>
        <taxon>Enterococcus</taxon>
    </lineage>
</organism>
<keyword evidence="3" id="KW-1133">Transmembrane helix</keyword>
<evidence type="ECO:0000256" key="3">
    <source>
        <dbReference type="SAM" id="Phobius"/>
    </source>
</evidence>
<dbReference type="OrthoDB" id="2339597at2"/>
<evidence type="ECO:0008006" key="5">
    <source>
        <dbReference type="Google" id="ProtNLM"/>
    </source>
</evidence>
<accession>A0A200J9Q7</accession>
<dbReference type="InterPro" id="IPR012902">
    <property type="entry name" value="N_methyl_site"/>
</dbReference>
<evidence type="ECO:0000313" key="4">
    <source>
        <dbReference type="EMBL" id="OUZ33325.1"/>
    </source>
</evidence>
<comment type="caution">
    <text evidence="4">The sequence shown here is derived from an EMBL/GenBank/DDBJ whole genome shotgun (WGS) entry which is preliminary data.</text>
</comment>
<dbReference type="InterPro" id="IPR045584">
    <property type="entry name" value="Pilin-like"/>
</dbReference>
<dbReference type="NCBIfam" id="TIGR02532">
    <property type="entry name" value="IV_pilin_GFxxxE"/>
    <property type="match status" value="1"/>
</dbReference>
<dbReference type="Gene3D" id="3.30.700.10">
    <property type="entry name" value="Glycoprotein, Type 4 Pilin"/>
    <property type="match status" value="1"/>
</dbReference>
<keyword evidence="2" id="KW-0178">Competence</keyword>
<dbReference type="SUPFAM" id="SSF54523">
    <property type="entry name" value="Pili subunits"/>
    <property type="match status" value="1"/>
</dbReference>
<dbReference type="AlphaFoldDB" id="A0A200J9Q7"/>
<proteinExistence type="predicted"/>
<evidence type="ECO:0000256" key="2">
    <source>
        <dbReference type="ARBA" id="ARBA00023287"/>
    </source>
</evidence>
<name>A0A200J9Q7_9ENTE</name>